<feature type="compositionally biased region" description="Low complexity" evidence="1">
    <location>
        <begin position="22"/>
        <end position="40"/>
    </location>
</feature>
<name>A0A6J4RU97_9ACTN</name>
<accession>A0A6J4RU97</accession>
<dbReference type="AlphaFoldDB" id="A0A6J4RU97"/>
<feature type="non-terminal residue" evidence="2">
    <location>
        <position position="46"/>
    </location>
</feature>
<proteinExistence type="predicted"/>
<reference evidence="2" key="1">
    <citation type="submission" date="2020-02" db="EMBL/GenBank/DDBJ databases">
        <authorList>
            <person name="Meier V. D."/>
        </authorList>
    </citation>
    <scope>NUCLEOTIDE SEQUENCE</scope>
    <source>
        <strain evidence="2">AVDCRST_MAG85</strain>
    </source>
</reference>
<gene>
    <name evidence="2" type="ORF">AVDCRST_MAG85-745</name>
</gene>
<dbReference type="EMBL" id="CADCVT010000081">
    <property type="protein sequence ID" value="CAA9482307.1"/>
    <property type="molecule type" value="Genomic_DNA"/>
</dbReference>
<evidence type="ECO:0000313" key="2">
    <source>
        <dbReference type="EMBL" id="CAA9482307.1"/>
    </source>
</evidence>
<feature type="non-terminal residue" evidence="2">
    <location>
        <position position="1"/>
    </location>
</feature>
<sequence length="46" mass="5213">CRGVATGSHPTEACRSGWRSRCSSRRCSSSRSWAGSSRWRSPWRRA</sequence>
<protein>
    <submittedName>
        <fullName evidence="2">Uncharacterized protein</fullName>
    </submittedName>
</protein>
<evidence type="ECO:0000256" key="1">
    <source>
        <dbReference type="SAM" id="MobiDB-lite"/>
    </source>
</evidence>
<feature type="region of interest" description="Disordered" evidence="1">
    <location>
        <begin position="22"/>
        <end position="46"/>
    </location>
</feature>
<organism evidence="2">
    <name type="scientific">uncultured Solirubrobacteraceae bacterium</name>
    <dbReference type="NCBI Taxonomy" id="1162706"/>
    <lineage>
        <taxon>Bacteria</taxon>
        <taxon>Bacillati</taxon>
        <taxon>Actinomycetota</taxon>
        <taxon>Thermoleophilia</taxon>
        <taxon>Solirubrobacterales</taxon>
        <taxon>Solirubrobacteraceae</taxon>
        <taxon>environmental samples</taxon>
    </lineage>
</organism>